<dbReference type="Proteomes" id="UP000593560">
    <property type="component" value="Unassembled WGS sequence"/>
</dbReference>
<organism evidence="1 2">
    <name type="scientific">Gossypium harknessii</name>
    <dbReference type="NCBI Taxonomy" id="34285"/>
    <lineage>
        <taxon>Eukaryota</taxon>
        <taxon>Viridiplantae</taxon>
        <taxon>Streptophyta</taxon>
        <taxon>Embryophyta</taxon>
        <taxon>Tracheophyta</taxon>
        <taxon>Spermatophyta</taxon>
        <taxon>Magnoliopsida</taxon>
        <taxon>eudicotyledons</taxon>
        <taxon>Gunneridae</taxon>
        <taxon>Pentapetalae</taxon>
        <taxon>rosids</taxon>
        <taxon>malvids</taxon>
        <taxon>Malvales</taxon>
        <taxon>Malvaceae</taxon>
        <taxon>Malvoideae</taxon>
        <taxon>Gossypium</taxon>
    </lineage>
</organism>
<proteinExistence type="predicted"/>
<reference evidence="1 2" key="1">
    <citation type="journal article" date="2019" name="Genome Biol. Evol.">
        <title>Insights into the evolution of the New World diploid cottons (Gossypium, subgenus Houzingenia) based on genome sequencing.</title>
        <authorList>
            <person name="Grover C.E."/>
            <person name="Arick M.A. 2nd"/>
            <person name="Thrash A."/>
            <person name="Conover J.L."/>
            <person name="Sanders W.S."/>
            <person name="Peterson D.G."/>
            <person name="Frelichowski J.E."/>
            <person name="Scheffler J.A."/>
            <person name="Scheffler B.E."/>
            <person name="Wendel J.F."/>
        </authorList>
    </citation>
    <scope>NUCLEOTIDE SEQUENCE [LARGE SCALE GENOMIC DNA]</scope>
    <source>
        <strain evidence="1">0</strain>
        <tissue evidence="1">Leaf</tissue>
    </source>
</reference>
<accession>A0A7J9GSZ3</accession>
<comment type="caution">
    <text evidence="1">The sequence shown here is derived from an EMBL/GenBank/DDBJ whole genome shotgun (WGS) entry which is preliminary data.</text>
</comment>
<evidence type="ECO:0000313" key="1">
    <source>
        <dbReference type="EMBL" id="MBA0800696.1"/>
    </source>
</evidence>
<gene>
    <name evidence="1" type="ORF">Gohar_011116</name>
</gene>
<dbReference type="AlphaFoldDB" id="A0A7J9GSZ3"/>
<protein>
    <submittedName>
        <fullName evidence="1">Uncharacterized protein</fullName>
    </submittedName>
</protein>
<dbReference type="EMBL" id="JABFAD010000006">
    <property type="protein sequence ID" value="MBA0800696.1"/>
    <property type="molecule type" value="Genomic_DNA"/>
</dbReference>
<name>A0A7J9GSZ3_9ROSI</name>
<keyword evidence="2" id="KW-1185">Reference proteome</keyword>
<evidence type="ECO:0000313" key="2">
    <source>
        <dbReference type="Proteomes" id="UP000593560"/>
    </source>
</evidence>
<sequence>MSALEHKGCIAPMQLIQLAFLVPGLPDRIELTKALLPNNLNPGSMWLESWPQSSMSALELIELALGLEASNRPFIRILGEGYKSDDNRRVVDSLWLELSAINLAKEAFENKGSPYLIVKRPIKDMSQISGRNAEA</sequence>